<accession>A0A6A5XUN1</accession>
<dbReference type="OrthoDB" id="449091at2759"/>
<dbReference type="Gene3D" id="3.40.50.1820">
    <property type="entry name" value="alpha/beta hydrolase"/>
    <property type="match status" value="1"/>
</dbReference>
<dbReference type="InterPro" id="IPR029058">
    <property type="entry name" value="AB_hydrolase_fold"/>
</dbReference>
<organism evidence="3 4">
    <name type="scientific">Aaosphaeria arxii CBS 175.79</name>
    <dbReference type="NCBI Taxonomy" id="1450172"/>
    <lineage>
        <taxon>Eukaryota</taxon>
        <taxon>Fungi</taxon>
        <taxon>Dikarya</taxon>
        <taxon>Ascomycota</taxon>
        <taxon>Pezizomycotina</taxon>
        <taxon>Dothideomycetes</taxon>
        <taxon>Pleosporomycetidae</taxon>
        <taxon>Pleosporales</taxon>
        <taxon>Pleosporales incertae sedis</taxon>
        <taxon>Aaosphaeria</taxon>
    </lineage>
</organism>
<dbReference type="GO" id="GO:0006508">
    <property type="term" value="P:proteolysis"/>
    <property type="evidence" value="ECO:0007669"/>
    <property type="project" value="InterPro"/>
</dbReference>
<dbReference type="Pfam" id="PF00326">
    <property type="entry name" value="Peptidase_S9"/>
    <property type="match status" value="1"/>
</dbReference>
<dbReference type="InterPro" id="IPR001375">
    <property type="entry name" value="Peptidase_S9_cat"/>
</dbReference>
<dbReference type="GeneID" id="54285464"/>
<proteinExistence type="predicted"/>
<name>A0A6A5XUN1_9PLEO</name>
<gene>
    <name evidence="3" type="ORF">BU24DRAFT_422761</name>
</gene>
<evidence type="ECO:0000256" key="1">
    <source>
        <dbReference type="ARBA" id="ARBA00022729"/>
    </source>
</evidence>
<dbReference type="EMBL" id="ML978069">
    <property type="protein sequence ID" value="KAF2016421.1"/>
    <property type="molecule type" value="Genomic_DNA"/>
</dbReference>
<dbReference type="PANTHER" id="PTHR43037">
    <property type="entry name" value="UNNAMED PRODUCT-RELATED"/>
    <property type="match status" value="1"/>
</dbReference>
<dbReference type="RefSeq" id="XP_033384760.1">
    <property type="nucleotide sequence ID" value="XM_033528067.1"/>
</dbReference>
<evidence type="ECO:0000259" key="2">
    <source>
        <dbReference type="Pfam" id="PF00326"/>
    </source>
</evidence>
<dbReference type="GO" id="GO:0008236">
    <property type="term" value="F:serine-type peptidase activity"/>
    <property type="evidence" value="ECO:0007669"/>
    <property type="project" value="InterPro"/>
</dbReference>
<dbReference type="AlphaFoldDB" id="A0A6A5XUN1"/>
<dbReference type="PANTHER" id="PTHR43037:SF4">
    <property type="entry name" value="PEPTIDASE S9 PROLYL OLIGOPEPTIDASE CATALYTIC DOMAIN-CONTAINING PROTEIN"/>
    <property type="match status" value="1"/>
</dbReference>
<evidence type="ECO:0000313" key="4">
    <source>
        <dbReference type="Proteomes" id="UP000799778"/>
    </source>
</evidence>
<keyword evidence="1" id="KW-0732">Signal</keyword>
<reference evidence="3" key="1">
    <citation type="journal article" date="2020" name="Stud. Mycol.">
        <title>101 Dothideomycetes genomes: a test case for predicting lifestyles and emergence of pathogens.</title>
        <authorList>
            <person name="Haridas S."/>
            <person name="Albert R."/>
            <person name="Binder M."/>
            <person name="Bloem J."/>
            <person name="Labutti K."/>
            <person name="Salamov A."/>
            <person name="Andreopoulos B."/>
            <person name="Baker S."/>
            <person name="Barry K."/>
            <person name="Bills G."/>
            <person name="Bluhm B."/>
            <person name="Cannon C."/>
            <person name="Castanera R."/>
            <person name="Culley D."/>
            <person name="Daum C."/>
            <person name="Ezra D."/>
            <person name="Gonzalez J."/>
            <person name="Henrissat B."/>
            <person name="Kuo A."/>
            <person name="Liang C."/>
            <person name="Lipzen A."/>
            <person name="Lutzoni F."/>
            <person name="Magnuson J."/>
            <person name="Mondo S."/>
            <person name="Nolan M."/>
            <person name="Ohm R."/>
            <person name="Pangilinan J."/>
            <person name="Park H.-J."/>
            <person name="Ramirez L."/>
            <person name="Alfaro M."/>
            <person name="Sun H."/>
            <person name="Tritt A."/>
            <person name="Yoshinaga Y."/>
            <person name="Zwiers L.-H."/>
            <person name="Turgeon B."/>
            <person name="Goodwin S."/>
            <person name="Spatafora J."/>
            <person name="Crous P."/>
            <person name="Grigoriev I."/>
        </authorList>
    </citation>
    <scope>NUCLEOTIDE SEQUENCE</scope>
    <source>
        <strain evidence="3">CBS 175.79</strain>
    </source>
</reference>
<dbReference type="InterPro" id="IPR050955">
    <property type="entry name" value="Plant_Biomass_Hydrol_Est"/>
</dbReference>
<sequence>MVRLLVPVESRQADNQSPLRISDTWQLLGPFQIGTREGSWGADPLEYHGGFRNLQYDPDTTFRTSLATNGVAKWSKVQAAQTDVTSNSTKASLSVGYDNVNWDFLKVVYGWAAVQYQAWARGELVVSGNKTQQVVLHTDAIIEYWIDDVHYFGGDAYTFRKAPPVLSLTPGAHKVDIRLWRDVRAFGGINDPTIDVLIEARLTSGTLELATPGILISDVVDGQLASPHASVIVRNGGSDDVEITSIRSIESDSPAAINSSGITVIAGQTRPISFSVTLPGKNASSIHYIISYRVIGHGTQSHVLGVSQQLTKGSIYNAHKFTFLHPGGVVSYAMLRPPAKNVTCEGVSAFPVLVANHGAGVEVSDPMAAHVFDALPDLCAWVLLPSGVTPWSGDDWHNWGFTDLEAAVASIPHWIEDVSWGGPGVDVDRWIMTGHSNGGQGTWYGMTHRPDRLIAAAPLSGYSSIQKYVPYELWQPADPRRTAILSASLNSYRHEILLENLKGIPVLQQHGEIDDNVPTYHSRFLGQQLFQAGANSTYNEVPGQNHWWDGIMTTDPLKKFFRSQATSDVTIPRKLDEFSFIIGDPGDMGPKGGIRVLQLEDPGQYGKVHVKGHVLTTTNVLSLEIDIKTLGSASLSIDADELSADEALTIITKGDSGRWSVGEIPNINEAIKHRRGRQLGTMTAILRTKGPFIIRHHGSHTIHTALQVSRNFHQYFYADSVIASSNSTDDNGRGNTVTVVEGHDVPPGLHENFPISISASTVSVTDSKGRIRKYGGASDVGAIYLRPLEDERLELVVWGSSAEALSRAARLVPMMTGVGQPDFVILGDSAAWRGVEGALALGFFDHWWAVTTSSVVS</sequence>
<dbReference type="SUPFAM" id="SSF53474">
    <property type="entry name" value="alpha/beta-Hydrolases"/>
    <property type="match status" value="1"/>
</dbReference>
<dbReference type="Proteomes" id="UP000799778">
    <property type="component" value="Unassembled WGS sequence"/>
</dbReference>
<evidence type="ECO:0000313" key="3">
    <source>
        <dbReference type="EMBL" id="KAF2016421.1"/>
    </source>
</evidence>
<protein>
    <recommendedName>
        <fullName evidence="2">Peptidase S9 prolyl oligopeptidase catalytic domain-containing protein</fullName>
    </recommendedName>
</protein>
<feature type="domain" description="Peptidase S9 prolyl oligopeptidase catalytic" evidence="2">
    <location>
        <begin position="413"/>
        <end position="548"/>
    </location>
</feature>
<keyword evidence="4" id="KW-1185">Reference proteome</keyword>